<dbReference type="AlphaFoldDB" id="A0A239NRJ6"/>
<evidence type="ECO:0008006" key="3">
    <source>
        <dbReference type="Google" id="ProtNLM"/>
    </source>
</evidence>
<sequence length="209" mass="21645">MPREIDEAWVEEAITRYRRIESLRAEFDQAVRATEVTVRSPDGLVEVVVTAAGEVTAVRVVGNLQGLGNRDISVSLTSTIAAAADAGPLGPRQTTRRDLRRLPGDGGAVTSPLGPAAARLDALAVHLGGSPAAFDPGPRAFGADLPGRLGELGRELHGRWSAELSAGADTAAMLAARLTETATTLRAASSGYAGVEDDAARRTTLAGEP</sequence>
<accession>A0A239NRJ6</accession>
<evidence type="ECO:0000313" key="1">
    <source>
        <dbReference type="EMBL" id="SNT57476.1"/>
    </source>
</evidence>
<protein>
    <recommendedName>
        <fullName evidence="3">YbaB/EbfC DNA-binding family protein</fullName>
    </recommendedName>
</protein>
<keyword evidence="2" id="KW-1185">Reference proteome</keyword>
<proteinExistence type="predicted"/>
<reference evidence="1 2" key="1">
    <citation type="submission" date="2017-06" db="EMBL/GenBank/DDBJ databases">
        <authorList>
            <person name="Kim H.J."/>
            <person name="Triplett B.A."/>
        </authorList>
    </citation>
    <scope>NUCLEOTIDE SEQUENCE [LARGE SCALE GENOMIC DNA]</scope>
    <source>
        <strain evidence="1 2">CGMCC 4.5593</strain>
    </source>
</reference>
<evidence type="ECO:0000313" key="2">
    <source>
        <dbReference type="Proteomes" id="UP000198362"/>
    </source>
</evidence>
<name>A0A239NRJ6_9ACTN</name>
<dbReference type="EMBL" id="FZPH01000010">
    <property type="protein sequence ID" value="SNT57476.1"/>
    <property type="molecule type" value="Genomic_DNA"/>
</dbReference>
<dbReference type="Proteomes" id="UP000198362">
    <property type="component" value="Unassembled WGS sequence"/>
</dbReference>
<organism evidence="1 2">
    <name type="scientific">Asanoa hainanensis</name>
    <dbReference type="NCBI Taxonomy" id="560556"/>
    <lineage>
        <taxon>Bacteria</taxon>
        <taxon>Bacillati</taxon>
        <taxon>Actinomycetota</taxon>
        <taxon>Actinomycetes</taxon>
        <taxon>Micromonosporales</taxon>
        <taxon>Micromonosporaceae</taxon>
        <taxon>Asanoa</taxon>
    </lineage>
</organism>
<gene>
    <name evidence="1" type="ORF">SAMN05421812_110144</name>
</gene>